<reference evidence="12 13" key="1">
    <citation type="submission" date="2014-09" db="EMBL/GenBank/DDBJ databases">
        <authorList>
            <person name="Grob C."/>
            <person name="Taubert M."/>
            <person name="Howat A.M."/>
            <person name="Burns O.J."/>
            <person name="Dixon J.L."/>
            <person name="Chen Y."/>
            <person name="Murrell J.C."/>
        </authorList>
    </citation>
    <scope>NUCLEOTIDE SEQUENCE [LARGE SCALE GENOMIC DNA]</scope>
    <source>
        <strain evidence="12">L4</strain>
    </source>
</reference>
<evidence type="ECO:0000313" key="12">
    <source>
        <dbReference type="EMBL" id="KGM06389.1"/>
    </source>
</evidence>
<comment type="subcellular location">
    <subcellularLocation>
        <location evidence="9">Cell membrane</location>
        <topology evidence="9">Multi-pass membrane protein</topology>
    </subcellularLocation>
</comment>
<accession>A0A0A0BH05</accession>
<dbReference type="EMBL" id="JRQD01000004">
    <property type="protein sequence ID" value="KGM06389.1"/>
    <property type="molecule type" value="Genomic_DNA"/>
</dbReference>
<dbReference type="GO" id="GO:0005886">
    <property type="term" value="C:plasma membrane"/>
    <property type="evidence" value="ECO:0007669"/>
    <property type="project" value="UniProtKB-SubCell"/>
</dbReference>
<evidence type="ECO:0000256" key="5">
    <source>
        <dbReference type="ARBA" id="ARBA00022750"/>
    </source>
</evidence>
<feature type="transmembrane region" description="Helical" evidence="9">
    <location>
        <begin position="126"/>
        <end position="145"/>
    </location>
</feature>
<dbReference type="PRINTS" id="PR00781">
    <property type="entry name" value="LIPOSIGPTASE"/>
</dbReference>
<comment type="catalytic activity">
    <reaction evidence="9 10">
        <text>Release of signal peptides from bacterial membrane prolipoproteins. Hydrolyzes -Xaa-Yaa-Zaa-|-(S,diacylglyceryl)Cys-, in which Xaa is hydrophobic (preferably Leu), and Yaa (Ala or Ser) and Zaa (Gly or Ala) have small, neutral side chains.</text>
        <dbReference type="EC" id="3.4.23.36"/>
    </reaction>
</comment>
<dbReference type="NCBIfam" id="TIGR00077">
    <property type="entry name" value="lspA"/>
    <property type="match status" value="1"/>
</dbReference>
<evidence type="ECO:0000256" key="3">
    <source>
        <dbReference type="ARBA" id="ARBA00022670"/>
    </source>
</evidence>
<dbReference type="PANTHER" id="PTHR33695">
    <property type="entry name" value="LIPOPROTEIN SIGNAL PEPTIDASE"/>
    <property type="match status" value="1"/>
</dbReference>
<proteinExistence type="inferred from homology"/>
<keyword evidence="2 9" id="KW-1003">Cell membrane</keyword>
<comment type="caution">
    <text evidence="9">Lacks conserved residue(s) required for the propagation of feature annotation.</text>
</comment>
<evidence type="ECO:0000256" key="11">
    <source>
        <dbReference type="RuleBase" id="RU004181"/>
    </source>
</evidence>
<evidence type="ECO:0000256" key="2">
    <source>
        <dbReference type="ARBA" id="ARBA00022475"/>
    </source>
</evidence>
<keyword evidence="12" id="KW-0449">Lipoprotein</keyword>
<evidence type="ECO:0000256" key="7">
    <source>
        <dbReference type="ARBA" id="ARBA00022989"/>
    </source>
</evidence>
<keyword evidence="7 9" id="KW-1133">Transmembrane helix</keyword>
<evidence type="ECO:0000256" key="8">
    <source>
        <dbReference type="ARBA" id="ARBA00023136"/>
    </source>
</evidence>
<organism evidence="12 13">
    <name type="scientific">Methylophaga thiooxydans</name>
    <dbReference type="NCBI Taxonomy" id="392484"/>
    <lineage>
        <taxon>Bacteria</taxon>
        <taxon>Pseudomonadati</taxon>
        <taxon>Pseudomonadota</taxon>
        <taxon>Gammaproteobacteria</taxon>
        <taxon>Thiotrichales</taxon>
        <taxon>Piscirickettsiaceae</taxon>
        <taxon>Methylophaga</taxon>
    </lineage>
</organism>
<feature type="transmembrane region" description="Helical" evidence="9">
    <location>
        <begin position="90"/>
        <end position="114"/>
    </location>
</feature>
<dbReference type="PROSITE" id="PS00855">
    <property type="entry name" value="SPASE_II"/>
    <property type="match status" value="1"/>
</dbReference>
<feature type="transmembrane region" description="Helical" evidence="9">
    <location>
        <begin position="59"/>
        <end position="78"/>
    </location>
</feature>
<protein>
    <recommendedName>
        <fullName evidence="9">Lipoprotein signal peptidase</fullName>
        <ecNumber evidence="9">3.4.23.36</ecNumber>
    </recommendedName>
    <alternativeName>
        <fullName evidence="9">Prolipoprotein signal peptidase</fullName>
    </alternativeName>
    <alternativeName>
        <fullName evidence="9">Signal peptidase II</fullName>
        <shortName evidence="9">SPase II</shortName>
    </alternativeName>
</protein>
<keyword evidence="8 9" id="KW-0472">Membrane</keyword>
<feature type="active site" evidence="9">
    <location>
        <position position="115"/>
    </location>
</feature>
<evidence type="ECO:0000256" key="9">
    <source>
        <dbReference type="HAMAP-Rule" id="MF_00161"/>
    </source>
</evidence>
<name>A0A0A0BH05_9GAMM</name>
<keyword evidence="6 9" id="KW-0378">Hydrolase</keyword>
<dbReference type="InterPro" id="IPR001872">
    <property type="entry name" value="Peptidase_A8"/>
</dbReference>
<dbReference type="AlphaFoldDB" id="A0A0A0BH05"/>
<dbReference type="Pfam" id="PF01252">
    <property type="entry name" value="Peptidase_A8"/>
    <property type="match status" value="1"/>
</dbReference>
<evidence type="ECO:0000313" key="13">
    <source>
        <dbReference type="Proteomes" id="UP000029999"/>
    </source>
</evidence>
<comment type="similarity">
    <text evidence="1 9 11">Belongs to the peptidase A8 family.</text>
</comment>
<gene>
    <name evidence="9" type="primary">lspA</name>
    <name evidence="12" type="ORF">LP43_1609</name>
</gene>
<dbReference type="EC" id="3.4.23.36" evidence="9"/>
<sequence>MLKWLNLSVLIVILDQLTKWISVSLLDLYETVPVMPFFNFTMAHNYGAAFSFLSSAGGWQRWFFAALAVVVSVALTIWMKKLKPNAKMEAAALALIIGGAVGNVIDRFVHGYVIDFLDVYYGSYHWPAFNIADSAICIGAVLLILDSFRNKTESQ</sequence>
<comment type="pathway">
    <text evidence="9">Protein modification; lipoprotein biosynthesis (signal peptide cleavage).</text>
</comment>
<evidence type="ECO:0000256" key="1">
    <source>
        <dbReference type="ARBA" id="ARBA00006139"/>
    </source>
</evidence>
<comment type="caution">
    <text evidence="12">The sequence shown here is derived from an EMBL/GenBank/DDBJ whole genome shotgun (WGS) entry which is preliminary data.</text>
</comment>
<keyword evidence="4 9" id="KW-0812">Transmembrane</keyword>
<comment type="function">
    <text evidence="9 10">This protein specifically catalyzes the removal of signal peptides from prolipoproteins.</text>
</comment>
<dbReference type="GO" id="GO:0006508">
    <property type="term" value="P:proteolysis"/>
    <property type="evidence" value="ECO:0007669"/>
    <property type="project" value="UniProtKB-KW"/>
</dbReference>
<keyword evidence="3 9" id="KW-0645">Protease</keyword>
<dbReference type="GO" id="GO:0004190">
    <property type="term" value="F:aspartic-type endopeptidase activity"/>
    <property type="evidence" value="ECO:0007669"/>
    <property type="project" value="UniProtKB-UniRule"/>
</dbReference>
<dbReference type="UniPathway" id="UPA00665"/>
<evidence type="ECO:0000256" key="6">
    <source>
        <dbReference type="ARBA" id="ARBA00022801"/>
    </source>
</evidence>
<evidence type="ECO:0000256" key="4">
    <source>
        <dbReference type="ARBA" id="ARBA00022692"/>
    </source>
</evidence>
<keyword evidence="5 9" id="KW-0064">Aspartyl protease</keyword>
<dbReference type="Proteomes" id="UP000029999">
    <property type="component" value="Unassembled WGS sequence"/>
</dbReference>
<dbReference type="PANTHER" id="PTHR33695:SF1">
    <property type="entry name" value="LIPOPROTEIN SIGNAL PEPTIDASE"/>
    <property type="match status" value="1"/>
</dbReference>
<dbReference type="HAMAP" id="MF_00161">
    <property type="entry name" value="LspA"/>
    <property type="match status" value="1"/>
</dbReference>
<evidence type="ECO:0000256" key="10">
    <source>
        <dbReference type="RuleBase" id="RU000594"/>
    </source>
</evidence>
<dbReference type="STRING" id="392484.LP43_1609"/>
<feature type="active site" evidence="9">
    <location>
        <position position="133"/>
    </location>
</feature>
<dbReference type="RefSeq" id="WP_036314089.1">
    <property type="nucleotide sequence ID" value="NZ_JADFAB010000009.1"/>
</dbReference>